<proteinExistence type="inferred from homology"/>
<dbReference type="PATRIC" id="fig|1423739.3.peg.2079"/>
<organism evidence="2 3">
    <name type="scientific">Lentilactobacillus diolivorans DSM 14421</name>
    <dbReference type="NCBI Taxonomy" id="1423739"/>
    <lineage>
        <taxon>Bacteria</taxon>
        <taxon>Bacillati</taxon>
        <taxon>Bacillota</taxon>
        <taxon>Bacilli</taxon>
        <taxon>Lactobacillales</taxon>
        <taxon>Lactobacillaceae</taxon>
        <taxon>Lentilactobacillus</taxon>
    </lineage>
</organism>
<sequence length="143" mass="16030">MKKAMFVGAIGCGKTTLIQRMGDMHIRYNKTQAIEFYDNIIDTPGEYVEHRELYSGLRTTSTGAKLVVLMQSAVDPRIVLPAGFSTMFTQESIGVVTKIDLATQQQIDLVKKRLLEAGVKKVFTVSAIKGTNVKEFMDYLKQY</sequence>
<protein>
    <submittedName>
        <fullName evidence="2">Ethanolamine utilization protein</fullName>
    </submittedName>
</protein>
<evidence type="ECO:0000313" key="2">
    <source>
        <dbReference type="EMBL" id="KRL62484.1"/>
    </source>
</evidence>
<dbReference type="Pfam" id="PF10662">
    <property type="entry name" value="PduV-EutP"/>
    <property type="match status" value="1"/>
</dbReference>
<comment type="caution">
    <text evidence="2">The sequence shown here is derived from an EMBL/GenBank/DDBJ whole genome shotgun (WGS) entry which is preliminary data.</text>
</comment>
<dbReference type="InterPro" id="IPR012381">
    <property type="entry name" value="EutP_PduV"/>
</dbReference>
<dbReference type="PANTHER" id="PTHR40453">
    <property type="entry name" value="PROTEIN YOEF"/>
    <property type="match status" value="1"/>
</dbReference>
<dbReference type="InterPro" id="IPR027417">
    <property type="entry name" value="P-loop_NTPase"/>
</dbReference>
<dbReference type="AlphaFoldDB" id="A0A0R1S4H0"/>
<gene>
    <name evidence="2" type="ORF">FC85_GL001993</name>
</gene>
<dbReference type="PANTHER" id="PTHR40453:SF1">
    <property type="entry name" value="PROTEIN YOEF"/>
    <property type="match status" value="1"/>
</dbReference>
<dbReference type="EMBL" id="AZEY01000108">
    <property type="protein sequence ID" value="KRL62484.1"/>
    <property type="molecule type" value="Genomic_DNA"/>
</dbReference>
<dbReference type="STRING" id="1423739.FC85_GL001993"/>
<dbReference type="CDD" id="cd00882">
    <property type="entry name" value="Ras_like_GTPase"/>
    <property type="match status" value="1"/>
</dbReference>
<name>A0A0R1S4H0_9LACO</name>
<dbReference type="NCBIfam" id="TIGR02528">
    <property type="entry name" value="EutP"/>
    <property type="match status" value="1"/>
</dbReference>
<evidence type="ECO:0000313" key="3">
    <source>
        <dbReference type="Proteomes" id="UP000052013"/>
    </source>
</evidence>
<dbReference type="GO" id="GO:0005524">
    <property type="term" value="F:ATP binding"/>
    <property type="evidence" value="ECO:0007669"/>
    <property type="project" value="UniProtKB-UniRule"/>
</dbReference>
<accession>A0A0R1S4H0</accession>
<dbReference type="SUPFAM" id="SSF52540">
    <property type="entry name" value="P-loop containing nucleoside triphosphate hydrolases"/>
    <property type="match status" value="1"/>
</dbReference>
<evidence type="ECO:0000256" key="1">
    <source>
        <dbReference type="PIRNR" id="PIRNR036409"/>
    </source>
</evidence>
<comment type="similarity">
    <text evidence="1">Belongs to the EutP/PduV family.</text>
</comment>
<keyword evidence="1" id="KW-0547">Nucleotide-binding</keyword>
<dbReference type="PIRSF" id="PIRSF036409">
    <property type="entry name" value="EutP_PduV"/>
    <property type="match status" value="1"/>
</dbReference>
<reference evidence="2 3" key="1">
    <citation type="journal article" date="2015" name="Genome Announc.">
        <title>Expanding the biotechnology potential of lactobacilli through comparative genomics of 213 strains and associated genera.</title>
        <authorList>
            <person name="Sun Z."/>
            <person name="Harris H.M."/>
            <person name="McCann A."/>
            <person name="Guo C."/>
            <person name="Argimon S."/>
            <person name="Zhang W."/>
            <person name="Yang X."/>
            <person name="Jeffery I.B."/>
            <person name="Cooney J.C."/>
            <person name="Kagawa T.F."/>
            <person name="Liu W."/>
            <person name="Song Y."/>
            <person name="Salvetti E."/>
            <person name="Wrobel A."/>
            <person name="Rasinkangas P."/>
            <person name="Parkhill J."/>
            <person name="Rea M.C."/>
            <person name="O'Sullivan O."/>
            <person name="Ritari J."/>
            <person name="Douillard F.P."/>
            <person name="Paul Ross R."/>
            <person name="Yang R."/>
            <person name="Briner A.E."/>
            <person name="Felis G.E."/>
            <person name="de Vos W.M."/>
            <person name="Barrangou R."/>
            <person name="Klaenhammer T.R."/>
            <person name="Caufield P.W."/>
            <person name="Cui Y."/>
            <person name="Zhang H."/>
            <person name="O'Toole P.W."/>
        </authorList>
    </citation>
    <scope>NUCLEOTIDE SEQUENCE [LARGE SCALE GENOMIC DNA]</scope>
    <source>
        <strain evidence="2 3">DSM 14421</strain>
    </source>
</reference>
<dbReference type="GO" id="GO:0006576">
    <property type="term" value="P:biogenic amine metabolic process"/>
    <property type="evidence" value="ECO:0007669"/>
    <property type="project" value="InterPro"/>
</dbReference>
<dbReference type="Gene3D" id="3.40.50.300">
    <property type="entry name" value="P-loop containing nucleotide triphosphate hydrolases"/>
    <property type="match status" value="1"/>
</dbReference>
<dbReference type="Proteomes" id="UP000052013">
    <property type="component" value="Unassembled WGS sequence"/>
</dbReference>
<dbReference type="RefSeq" id="WP_057866272.1">
    <property type="nucleotide sequence ID" value="NZ_AZEY01000108.1"/>
</dbReference>